<dbReference type="InterPro" id="IPR050542">
    <property type="entry name" value="Glycosyl_Hydrlase18_Chitinase"/>
</dbReference>
<dbReference type="Pfam" id="PF00704">
    <property type="entry name" value="Glyco_hydro_18"/>
    <property type="match status" value="1"/>
</dbReference>
<dbReference type="InterPro" id="IPR001579">
    <property type="entry name" value="Glyco_hydro_18_chit_AS"/>
</dbReference>
<evidence type="ECO:0000256" key="9">
    <source>
        <dbReference type="RuleBase" id="RU004453"/>
    </source>
</evidence>
<comment type="similarity">
    <text evidence="9">Belongs to the glycosyl hydrolase 18 family.</text>
</comment>
<dbReference type="InterPro" id="IPR001223">
    <property type="entry name" value="Glyco_hydro18_cat"/>
</dbReference>
<dbReference type="PROSITE" id="PS51910">
    <property type="entry name" value="GH18_2"/>
    <property type="match status" value="1"/>
</dbReference>
<keyword evidence="6 8" id="KW-0326">Glycosidase</keyword>
<evidence type="ECO:0000313" key="12">
    <source>
        <dbReference type="Proteomes" id="UP000824998"/>
    </source>
</evidence>
<dbReference type="InterPro" id="IPR017853">
    <property type="entry name" value="GH"/>
</dbReference>
<sequence length="317" mass="32993">MTRSSALPTSTTEDEAVGALKLKGLPLTNTTSPTVQNGTGNLQTSNGYVFNPESSSNVAVYYGQTALTGSTSLESQCASPDIDIIILAFITSRTTANKPIPNLGAACGNVDSSTVLSSQILACQNTYGKKVVLSIGGAVGGVTFSSNDDARSFAGVLWKTFGPVEGGGGNVVRPFGEMVLDGFDIDNENQQPASYLTLAQTLRAYFSSSPTKQYYLTSAPQCPFPDASNPTPMLLLCDFIFMQFYNNPSCEIGSSGFLSSLSTWSSAISSGRGMLYVGAPGWVEAGMSAYENGIQGPKGIGAVVGNGKMEFGGRFGG</sequence>
<evidence type="ECO:0000256" key="4">
    <source>
        <dbReference type="ARBA" id="ARBA00023024"/>
    </source>
</evidence>
<keyword evidence="12" id="KW-1185">Reference proteome</keyword>
<accession>A0A9P7YMC6</accession>
<name>A0A9P7YMC6_9HELO</name>
<dbReference type="GO" id="GO:0008843">
    <property type="term" value="F:endochitinase activity"/>
    <property type="evidence" value="ECO:0007669"/>
    <property type="project" value="UniProtKB-EC"/>
</dbReference>
<reference evidence="11" key="1">
    <citation type="journal article" date="2021" name="IMA Fungus">
        <title>Genomic characterization of three marine fungi, including Emericellopsis atlantica sp. nov. with signatures of a generalist lifestyle and marine biomass degradation.</title>
        <authorList>
            <person name="Hagestad O.C."/>
            <person name="Hou L."/>
            <person name="Andersen J.H."/>
            <person name="Hansen E.H."/>
            <person name="Altermark B."/>
            <person name="Li C."/>
            <person name="Kuhnert E."/>
            <person name="Cox R.J."/>
            <person name="Crous P.W."/>
            <person name="Spatafora J.W."/>
            <person name="Lail K."/>
            <person name="Amirebrahimi M."/>
            <person name="Lipzen A."/>
            <person name="Pangilinan J."/>
            <person name="Andreopoulos W."/>
            <person name="Hayes R.D."/>
            <person name="Ng V."/>
            <person name="Grigoriev I.V."/>
            <person name="Jackson S.A."/>
            <person name="Sutton T.D.S."/>
            <person name="Dobson A.D.W."/>
            <person name="Rama T."/>
        </authorList>
    </citation>
    <scope>NUCLEOTIDE SEQUENCE</scope>
    <source>
        <strain evidence="11">TRa018bII</strain>
    </source>
</reference>
<evidence type="ECO:0000256" key="2">
    <source>
        <dbReference type="ARBA" id="ARBA00012729"/>
    </source>
</evidence>
<dbReference type="OrthoDB" id="6020543at2759"/>
<dbReference type="EC" id="3.2.1.14" evidence="2"/>
<organism evidence="11 12">
    <name type="scientific">Amylocarpus encephaloides</name>
    <dbReference type="NCBI Taxonomy" id="45428"/>
    <lineage>
        <taxon>Eukaryota</taxon>
        <taxon>Fungi</taxon>
        <taxon>Dikarya</taxon>
        <taxon>Ascomycota</taxon>
        <taxon>Pezizomycotina</taxon>
        <taxon>Leotiomycetes</taxon>
        <taxon>Helotiales</taxon>
        <taxon>Helotiales incertae sedis</taxon>
        <taxon>Amylocarpus</taxon>
    </lineage>
</organism>
<dbReference type="SUPFAM" id="SSF51445">
    <property type="entry name" value="(Trans)glycosidases"/>
    <property type="match status" value="1"/>
</dbReference>
<dbReference type="AlphaFoldDB" id="A0A9P7YMC6"/>
<keyword evidence="7" id="KW-0624">Polysaccharide degradation</keyword>
<protein>
    <recommendedName>
        <fullName evidence="2">chitinase</fullName>
        <ecNumber evidence="2">3.2.1.14</ecNumber>
    </recommendedName>
</protein>
<dbReference type="GO" id="GO:0006032">
    <property type="term" value="P:chitin catabolic process"/>
    <property type="evidence" value="ECO:0007669"/>
    <property type="project" value="UniProtKB-KW"/>
</dbReference>
<dbReference type="GO" id="GO:0005576">
    <property type="term" value="C:extracellular region"/>
    <property type="evidence" value="ECO:0007669"/>
    <property type="project" value="TreeGrafter"/>
</dbReference>
<evidence type="ECO:0000256" key="1">
    <source>
        <dbReference type="ARBA" id="ARBA00000822"/>
    </source>
</evidence>
<evidence type="ECO:0000256" key="3">
    <source>
        <dbReference type="ARBA" id="ARBA00022801"/>
    </source>
</evidence>
<dbReference type="PANTHER" id="PTHR45708">
    <property type="entry name" value="ENDOCHITINASE"/>
    <property type="match status" value="1"/>
</dbReference>
<dbReference type="Gene3D" id="3.20.20.80">
    <property type="entry name" value="Glycosidases"/>
    <property type="match status" value="1"/>
</dbReference>
<keyword evidence="3 8" id="KW-0378">Hydrolase</keyword>
<comment type="caution">
    <text evidence="11">The sequence shown here is derived from an EMBL/GenBank/DDBJ whole genome shotgun (WGS) entry which is preliminary data.</text>
</comment>
<feature type="domain" description="GH18" evidence="10">
    <location>
        <begin position="56"/>
        <end position="317"/>
    </location>
</feature>
<keyword evidence="5" id="KW-0119">Carbohydrate metabolism</keyword>
<dbReference type="EMBL" id="MU251412">
    <property type="protein sequence ID" value="KAG9236241.1"/>
    <property type="molecule type" value="Genomic_DNA"/>
</dbReference>
<evidence type="ECO:0000313" key="11">
    <source>
        <dbReference type="EMBL" id="KAG9236241.1"/>
    </source>
</evidence>
<gene>
    <name evidence="11" type="ORF">BJ875DRAFT_372599</name>
</gene>
<comment type="catalytic activity">
    <reaction evidence="1">
        <text>Random endo-hydrolysis of N-acetyl-beta-D-glucosaminide (1-&gt;4)-beta-linkages in chitin and chitodextrins.</text>
        <dbReference type="EC" id="3.2.1.14"/>
    </reaction>
</comment>
<evidence type="ECO:0000256" key="8">
    <source>
        <dbReference type="RuleBase" id="RU000489"/>
    </source>
</evidence>
<evidence type="ECO:0000259" key="10">
    <source>
        <dbReference type="PROSITE" id="PS51910"/>
    </source>
</evidence>
<dbReference type="PANTHER" id="PTHR45708:SF49">
    <property type="entry name" value="ENDOCHITINASE"/>
    <property type="match status" value="1"/>
</dbReference>
<proteinExistence type="inferred from homology"/>
<keyword evidence="4" id="KW-0146">Chitin degradation</keyword>
<dbReference type="PROSITE" id="PS01095">
    <property type="entry name" value="GH18_1"/>
    <property type="match status" value="1"/>
</dbReference>
<evidence type="ECO:0000256" key="7">
    <source>
        <dbReference type="ARBA" id="ARBA00023326"/>
    </source>
</evidence>
<dbReference type="GO" id="GO:0000272">
    <property type="term" value="P:polysaccharide catabolic process"/>
    <property type="evidence" value="ECO:0007669"/>
    <property type="project" value="UniProtKB-KW"/>
</dbReference>
<evidence type="ECO:0000256" key="5">
    <source>
        <dbReference type="ARBA" id="ARBA00023277"/>
    </source>
</evidence>
<evidence type="ECO:0000256" key="6">
    <source>
        <dbReference type="ARBA" id="ARBA00023295"/>
    </source>
</evidence>
<dbReference type="Proteomes" id="UP000824998">
    <property type="component" value="Unassembled WGS sequence"/>
</dbReference>